<proteinExistence type="predicted"/>
<accession>L9YAT6</accession>
<dbReference type="EMBL" id="AOIC01000046">
    <property type="protein sequence ID" value="ELY70756.1"/>
    <property type="molecule type" value="Genomic_DNA"/>
</dbReference>
<evidence type="ECO:0000313" key="2">
    <source>
        <dbReference type="EMBL" id="PLK21560.1"/>
    </source>
</evidence>
<sequence>MQRRKFVIGMGALASGAAAAVGTGAFTSIEADRDIQVDVAHDSDAFLALGPSEDDNGAYVDESGGIVSLDFTETEAGGEGINDRAFTNFESVLEVENQGTQEVKIGVDVPDEDGFDVGDFLVFVSRENLEYGTGSPSEGEQGIRTDNFSVDELPEIGPGEGITIGFAFNLDKDDDFPELDDTLTIVAGTEDNFPA</sequence>
<protein>
    <recommendedName>
        <fullName evidence="5">DUF1102 domain-containing protein</fullName>
    </recommendedName>
</protein>
<reference evidence="1 3" key="1">
    <citation type="journal article" date="2014" name="PLoS Genet.">
        <title>Phylogenetically driven sequencing of extremely halophilic archaea reveals strategies for static and dynamic osmo-response.</title>
        <authorList>
            <person name="Becker E.A."/>
            <person name="Seitzer P.M."/>
            <person name="Tritt A."/>
            <person name="Larsen D."/>
            <person name="Krusor M."/>
            <person name="Yao A.I."/>
            <person name="Wu D."/>
            <person name="Madern D."/>
            <person name="Eisen J.A."/>
            <person name="Darling A.E."/>
            <person name="Facciotti M.T."/>
        </authorList>
    </citation>
    <scope>NUCLEOTIDE SEQUENCE [LARGE SCALE GENOMIC DNA]</scope>
    <source>
        <strain evidence="1 3">SP2</strain>
    </source>
</reference>
<evidence type="ECO:0008006" key="5">
    <source>
        <dbReference type="Google" id="ProtNLM"/>
    </source>
</evidence>
<dbReference type="Proteomes" id="UP000011613">
    <property type="component" value="Unassembled WGS sequence"/>
</dbReference>
<dbReference type="RefSeq" id="WP_005577709.1">
    <property type="nucleotide sequence ID" value="NC_019792.1"/>
</dbReference>
<reference evidence="2 4" key="2">
    <citation type="submission" date="2017-12" db="EMBL/GenBank/DDBJ databases">
        <title>The characterization of oligonucleotides binding to NgAgo.</title>
        <authorList>
            <person name="Jiang L."/>
            <person name="He B."/>
            <person name="Kang J."/>
            <person name="Yu M."/>
            <person name="Li N."/>
            <person name="Fang Y."/>
            <person name="Tang Z."/>
            <person name="Wu P."/>
            <person name="Yao P."/>
            <person name="Huang J."/>
        </authorList>
    </citation>
    <scope>NUCLEOTIDE SEQUENCE [LARGE SCALE GENOMIC DNA]</scope>
    <source>
        <strain evidence="2 4">SP2</strain>
        <tissue evidence="2">Freeze-dried powder thallus</tissue>
    </source>
</reference>
<dbReference type="GeneID" id="14209130"/>
<name>L9YAT6_NATGS</name>
<gene>
    <name evidence="1" type="ORF">C490_05672</name>
    <name evidence="2" type="ORF">CYV19_03090</name>
</gene>
<dbReference type="AlphaFoldDB" id="L9YAT6"/>
<dbReference type="EMBL" id="PKKI01000007">
    <property type="protein sequence ID" value="PLK21560.1"/>
    <property type="molecule type" value="Genomic_DNA"/>
</dbReference>
<organism evidence="1 3">
    <name type="scientific">Natronobacterium gregoryi (strain ATCC 43098 / DSM 3393 / CCM 3738 / CIP 104747 / IAM 13177 / JCM 8860 / NBRC 102187 / NCIMB 2189 / SP2)</name>
    <dbReference type="NCBI Taxonomy" id="797304"/>
    <lineage>
        <taxon>Archaea</taxon>
        <taxon>Methanobacteriati</taxon>
        <taxon>Methanobacteriota</taxon>
        <taxon>Stenosarchaea group</taxon>
        <taxon>Halobacteria</taxon>
        <taxon>Halobacteriales</taxon>
        <taxon>Natrialbaceae</taxon>
        <taxon>Natronobacterium</taxon>
    </lineage>
</organism>
<evidence type="ECO:0000313" key="3">
    <source>
        <dbReference type="Proteomes" id="UP000011613"/>
    </source>
</evidence>
<evidence type="ECO:0000313" key="4">
    <source>
        <dbReference type="Proteomes" id="UP000234484"/>
    </source>
</evidence>
<evidence type="ECO:0000313" key="1">
    <source>
        <dbReference type="EMBL" id="ELY70756.1"/>
    </source>
</evidence>
<dbReference type="Proteomes" id="UP000234484">
    <property type="component" value="Unassembled WGS sequence"/>
</dbReference>
<comment type="caution">
    <text evidence="1">The sequence shown here is derived from an EMBL/GenBank/DDBJ whole genome shotgun (WGS) entry which is preliminary data.</text>
</comment>